<keyword evidence="6" id="KW-1185">Reference proteome</keyword>
<dbReference type="SUPFAM" id="SSF51905">
    <property type="entry name" value="FAD/NAD(P)-binding domain"/>
    <property type="match status" value="1"/>
</dbReference>
<name>A0A6L3W4X9_9ACTN</name>
<accession>A0A6L3W4X9</accession>
<feature type="domain" description="FAD-binding" evidence="4">
    <location>
        <begin position="9"/>
        <end position="358"/>
    </location>
</feature>
<dbReference type="Proteomes" id="UP000483004">
    <property type="component" value="Unassembled WGS sequence"/>
</dbReference>
<evidence type="ECO:0000256" key="1">
    <source>
        <dbReference type="ARBA" id="ARBA00001974"/>
    </source>
</evidence>
<evidence type="ECO:0000256" key="3">
    <source>
        <dbReference type="ARBA" id="ARBA00022827"/>
    </source>
</evidence>
<dbReference type="InterPro" id="IPR050641">
    <property type="entry name" value="RIFMO-like"/>
</dbReference>
<dbReference type="EMBL" id="WBMR01000002">
    <property type="protein sequence ID" value="KAB2389924.1"/>
    <property type="molecule type" value="Genomic_DNA"/>
</dbReference>
<evidence type="ECO:0000256" key="2">
    <source>
        <dbReference type="ARBA" id="ARBA00022630"/>
    </source>
</evidence>
<dbReference type="InterPro" id="IPR002938">
    <property type="entry name" value="FAD-bd"/>
</dbReference>
<organism evidence="5 6">
    <name type="scientific">Actinomadura montaniterrae</name>
    <dbReference type="NCBI Taxonomy" id="1803903"/>
    <lineage>
        <taxon>Bacteria</taxon>
        <taxon>Bacillati</taxon>
        <taxon>Actinomycetota</taxon>
        <taxon>Actinomycetes</taxon>
        <taxon>Streptosporangiales</taxon>
        <taxon>Thermomonosporaceae</taxon>
        <taxon>Actinomadura</taxon>
    </lineage>
</organism>
<reference evidence="5 6" key="1">
    <citation type="submission" date="2019-09" db="EMBL/GenBank/DDBJ databases">
        <title>Actinomadura physcomitrii sp. nov., a novel actinomycete isolated from moss [Physcomitrium sphaericum (Ludw) Fuernr].</title>
        <authorList>
            <person name="Liu C."/>
            <person name="Zhuang X."/>
        </authorList>
    </citation>
    <scope>NUCLEOTIDE SEQUENCE [LARGE SCALE GENOMIC DNA]</scope>
    <source>
        <strain evidence="5 6">CYP1-1B</strain>
    </source>
</reference>
<dbReference type="Gene3D" id="3.50.50.60">
    <property type="entry name" value="FAD/NAD(P)-binding domain"/>
    <property type="match status" value="1"/>
</dbReference>
<dbReference type="OrthoDB" id="8670884at2"/>
<protein>
    <recommendedName>
        <fullName evidence="4">FAD-binding domain-containing protein</fullName>
    </recommendedName>
</protein>
<dbReference type="PANTHER" id="PTHR43004">
    <property type="entry name" value="TRK SYSTEM POTASSIUM UPTAKE PROTEIN"/>
    <property type="match status" value="1"/>
</dbReference>
<dbReference type="Pfam" id="PF01494">
    <property type="entry name" value="FAD_binding_3"/>
    <property type="match status" value="1"/>
</dbReference>
<comment type="cofactor">
    <cofactor evidence="1">
        <name>FAD</name>
        <dbReference type="ChEBI" id="CHEBI:57692"/>
    </cofactor>
</comment>
<gene>
    <name evidence="5" type="ORF">F9B16_01370</name>
</gene>
<proteinExistence type="predicted"/>
<comment type="caution">
    <text evidence="5">The sequence shown here is derived from an EMBL/GenBank/DDBJ whole genome shotgun (WGS) entry which is preliminary data.</text>
</comment>
<dbReference type="PANTHER" id="PTHR43004:SF19">
    <property type="entry name" value="BINDING MONOOXYGENASE, PUTATIVE (JCVI)-RELATED"/>
    <property type="match status" value="1"/>
</dbReference>
<dbReference type="Gene3D" id="3.40.30.120">
    <property type="match status" value="1"/>
</dbReference>
<sequence length="513" mass="54654">MTDETPHRVPVLIAGGGPVGLAAALELAHHGVRSLVVEPREEVSWLRPRAKTTSARTMELFRRWGLAGAVRERAALPVAWSDQAVFTTGLLGREITRFHGCFGLDLAGDDLVAEPGQQIPQPAVEQVLREAAARSRHARLLTGRTVSAVQEDDDGVTATVTAPDGTAEQVRAAYLIGADGAWSTVREAIGVAYEGTADARPNFNIVFRAPGLAERVPHGPAVHYWVLHPSRPGLVGRLDLRDTWWCIAQGVTEQEGGADPLGIVRGLVGADVDAEIVATDPWKAKMLLAQRYGTRRIFLAGDAAHLNPPWGGHGFNTGIGDAVNLGWKLAAVLSGWAPGTLLRSYEPERRPVAARTIAEAARNMATLAPELADRRLAGTDAEFAAARPAVAEAVQRTKDAEFHSLDLVLGYTYQGSPIVAGDAGGRLPHRWLAPGDSLYDRLGRGFTLIANPSATGAAAFAKAAADLGVPLDVLDDPHTTSLRLVRPDQHVAWTGDVPASPPEILRRAVGHLD</sequence>
<keyword evidence="3" id="KW-0274">FAD</keyword>
<dbReference type="GO" id="GO:0071949">
    <property type="term" value="F:FAD binding"/>
    <property type="evidence" value="ECO:0007669"/>
    <property type="project" value="InterPro"/>
</dbReference>
<dbReference type="NCBIfam" id="NF004780">
    <property type="entry name" value="PRK06126.1"/>
    <property type="match status" value="1"/>
</dbReference>
<dbReference type="GO" id="GO:0016709">
    <property type="term" value="F:oxidoreductase activity, acting on paired donors, with incorporation or reduction of molecular oxygen, NAD(P)H as one donor, and incorporation of one atom of oxygen"/>
    <property type="evidence" value="ECO:0007669"/>
    <property type="project" value="UniProtKB-ARBA"/>
</dbReference>
<dbReference type="RefSeq" id="WP_151537952.1">
    <property type="nucleotide sequence ID" value="NZ_WBMR01000002.1"/>
</dbReference>
<dbReference type="AlphaFoldDB" id="A0A6L3W4X9"/>
<keyword evidence="2" id="KW-0285">Flavoprotein</keyword>
<evidence type="ECO:0000313" key="5">
    <source>
        <dbReference type="EMBL" id="KAB2389924.1"/>
    </source>
</evidence>
<evidence type="ECO:0000259" key="4">
    <source>
        <dbReference type="Pfam" id="PF01494"/>
    </source>
</evidence>
<dbReference type="Gene3D" id="3.30.9.10">
    <property type="entry name" value="D-Amino Acid Oxidase, subunit A, domain 2"/>
    <property type="match status" value="1"/>
</dbReference>
<evidence type="ECO:0000313" key="6">
    <source>
        <dbReference type="Proteomes" id="UP000483004"/>
    </source>
</evidence>
<dbReference type="Pfam" id="PF21274">
    <property type="entry name" value="Rng_hyd_C"/>
    <property type="match status" value="1"/>
</dbReference>
<dbReference type="InterPro" id="IPR036188">
    <property type="entry name" value="FAD/NAD-bd_sf"/>
</dbReference>
<dbReference type="PRINTS" id="PR00420">
    <property type="entry name" value="RNGMNOXGNASE"/>
</dbReference>